<dbReference type="OrthoDB" id="9996064at2759"/>
<dbReference type="Proteomes" id="UP000663828">
    <property type="component" value="Unassembled WGS sequence"/>
</dbReference>
<evidence type="ECO:0000256" key="1">
    <source>
        <dbReference type="SAM" id="Phobius"/>
    </source>
</evidence>
<dbReference type="EMBL" id="CAJNOJ010000160">
    <property type="protein sequence ID" value="CAF1220806.1"/>
    <property type="molecule type" value="Genomic_DNA"/>
</dbReference>
<gene>
    <name evidence="3" type="ORF">EDS130_LOCUS26406</name>
    <name evidence="2" type="ORF">XAT740_LOCUS23060</name>
</gene>
<reference evidence="2" key="1">
    <citation type="submission" date="2021-02" db="EMBL/GenBank/DDBJ databases">
        <authorList>
            <person name="Nowell W R."/>
        </authorList>
    </citation>
    <scope>NUCLEOTIDE SEQUENCE</scope>
</reference>
<keyword evidence="1" id="KW-0472">Membrane</keyword>
<sequence length="153" mass="17941">MKLLLFIFLLTRPEQYFFHQFIRNDTRRQAIEEKSSVKPMISNKVFLIIIACLFLVVVATILTVYLTKDQMKDFVIQMRRKHRGPTIHQFNPHGVMSDQQKSAAHDKVPVGHANTKRERTSMHAFMNLSSKPQQNSFSDYRHSQSAADLFLYR</sequence>
<evidence type="ECO:0000313" key="2">
    <source>
        <dbReference type="EMBL" id="CAF1190047.1"/>
    </source>
</evidence>
<dbReference type="Proteomes" id="UP000663852">
    <property type="component" value="Unassembled WGS sequence"/>
</dbReference>
<protein>
    <submittedName>
        <fullName evidence="2">Uncharacterized protein</fullName>
    </submittedName>
</protein>
<evidence type="ECO:0000313" key="3">
    <source>
        <dbReference type="EMBL" id="CAF1220806.1"/>
    </source>
</evidence>
<name>A0A814VEY0_ADIRI</name>
<dbReference type="EMBL" id="CAJNOR010001728">
    <property type="protein sequence ID" value="CAF1190047.1"/>
    <property type="molecule type" value="Genomic_DNA"/>
</dbReference>
<keyword evidence="1" id="KW-0812">Transmembrane</keyword>
<organism evidence="2 4">
    <name type="scientific">Adineta ricciae</name>
    <name type="common">Rotifer</name>
    <dbReference type="NCBI Taxonomy" id="249248"/>
    <lineage>
        <taxon>Eukaryota</taxon>
        <taxon>Metazoa</taxon>
        <taxon>Spiralia</taxon>
        <taxon>Gnathifera</taxon>
        <taxon>Rotifera</taxon>
        <taxon>Eurotatoria</taxon>
        <taxon>Bdelloidea</taxon>
        <taxon>Adinetida</taxon>
        <taxon>Adinetidae</taxon>
        <taxon>Adineta</taxon>
    </lineage>
</organism>
<evidence type="ECO:0000313" key="4">
    <source>
        <dbReference type="Proteomes" id="UP000663828"/>
    </source>
</evidence>
<accession>A0A814VEY0</accession>
<proteinExistence type="predicted"/>
<keyword evidence="4" id="KW-1185">Reference proteome</keyword>
<comment type="caution">
    <text evidence="2">The sequence shown here is derived from an EMBL/GenBank/DDBJ whole genome shotgun (WGS) entry which is preliminary data.</text>
</comment>
<dbReference type="AlphaFoldDB" id="A0A814VEY0"/>
<keyword evidence="1" id="KW-1133">Transmembrane helix</keyword>
<feature type="transmembrane region" description="Helical" evidence="1">
    <location>
        <begin position="45"/>
        <end position="66"/>
    </location>
</feature>